<protein>
    <submittedName>
        <fullName evidence="1">Uncharacterized protein</fullName>
    </submittedName>
</protein>
<sequence length="301" mass="32868">MRYRERHIWAPAPADADSAAACCRRRAEASPAPVAAAPKLTPPLIDDRRRAPVASARPPAPLPADSSSASTDPALPRPSTAAAVASAPPPALLPTKGFNMVELTQSYHELEKCTKDILSVIKPTEDDRNKRMHAVQEIVNSIYLVSGLGDAAVKPFGSFLSNLYAKSGDLDVSVELPNVFGFLTSKEQKQDVLRELMIALQIKGVARDVNFIPAARVPVLQYVSNKFGISCDISINNYPGRIKSKVLYWISTIDERFGDMVLLVKEWAKAQNINDPKDGTLNSYSLCLLVLFHFQTCKPAI</sequence>
<evidence type="ECO:0000313" key="2">
    <source>
        <dbReference type="Proteomes" id="UP001732700"/>
    </source>
</evidence>
<reference evidence="1" key="1">
    <citation type="submission" date="2021-05" db="EMBL/GenBank/DDBJ databases">
        <authorList>
            <person name="Scholz U."/>
            <person name="Mascher M."/>
            <person name="Fiebig A."/>
        </authorList>
    </citation>
    <scope>NUCLEOTIDE SEQUENCE [LARGE SCALE GENOMIC DNA]</scope>
</reference>
<dbReference type="Proteomes" id="UP001732700">
    <property type="component" value="Chromosome 3C"/>
</dbReference>
<keyword evidence="2" id="KW-1185">Reference proteome</keyword>
<reference evidence="1" key="2">
    <citation type="submission" date="2025-09" db="UniProtKB">
        <authorList>
            <consortium name="EnsemblPlants"/>
        </authorList>
    </citation>
    <scope>IDENTIFICATION</scope>
</reference>
<proteinExistence type="predicted"/>
<name>A0ACD5VV36_AVESA</name>
<evidence type="ECO:0000313" key="1">
    <source>
        <dbReference type="EnsemblPlants" id="AVESA.00010b.r2.3CG0511460.1.CDS"/>
    </source>
</evidence>
<organism evidence="1 2">
    <name type="scientific">Avena sativa</name>
    <name type="common">Oat</name>
    <dbReference type="NCBI Taxonomy" id="4498"/>
    <lineage>
        <taxon>Eukaryota</taxon>
        <taxon>Viridiplantae</taxon>
        <taxon>Streptophyta</taxon>
        <taxon>Embryophyta</taxon>
        <taxon>Tracheophyta</taxon>
        <taxon>Spermatophyta</taxon>
        <taxon>Magnoliopsida</taxon>
        <taxon>Liliopsida</taxon>
        <taxon>Poales</taxon>
        <taxon>Poaceae</taxon>
        <taxon>BOP clade</taxon>
        <taxon>Pooideae</taxon>
        <taxon>Poodae</taxon>
        <taxon>Poeae</taxon>
        <taxon>Poeae Chloroplast Group 1 (Aveneae type)</taxon>
        <taxon>Aveninae</taxon>
        <taxon>Avena</taxon>
    </lineage>
</organism>
<accession>A0ACD5VV36</accession>
<dbReference type="EnsemblPlants" id="AVESA.00010b.r2.3CG0511460.1">
    <property type="protein sequence ID" value="AVESA.00010b.r2.3CG0511460.1.CDS"/>
    <property type="gene ID" value="AVESA.00010b.r2.3CG0511460"/>
</dbReference>